<dbReference type="Pfam" id="PF13424">
    <property type="entry name" value="TPR_12"/>
    <property type="match status" value="3"/>
</dbReference>
<dbReference type="NCBIfam" id="NF040586">
    <property type="entry name" value="FxSxx_TPR"/>
    <property type="match status" value="1"/>
</dbReference>
<evidence type="ECO:0000313" key="2">
    <source>
        <dbReference type="EMBL" id="KAF7503122.1"/>
    </source>
</evidence>
<dbReference type="InterPro" id="IPR011990">
    <property type="entry name" value="TPR-like_helical_dom_sf"/>
</dbReference>
<proteinExistence type="predicted"/>
<dbReference type="SUPFAM" id="SSF48452">
    <property type="entry name" value="TPR-like"/>
    <property type="match status" value="4"/>
</dbReference>
<dbReference type="PRINTS" id="PR00381">
    <property type="entry name" value="KINESINLIGHT"/>
</dbReference>
<evidence type="ECO:0000313" key="3">
    <source>
        <dbReference type="Proteomes" id="UP000606974"/>
    </source>
</evidence>
<reference evidence="2" key="1">
    <citation type="submission" date="2020-02" db="EMBL/GenBank/DDBJ databases">
        <authorList>
            <person name="Palmer J.M."/>
        </authorList>
    </citation>
    <scope>NUCLEOTIDE SEQUENCE</scope>
    <source>
        <strain evidence="2">EPUS1.4</strain>
        <tissue evidence="2">Thallus</tissue>
    </source>
</reference>
<dbReference type="OrthoDB" id="5986190at2759"/>
<accession>A0A8H7A9I7</accession>
<dbReference type="AlphaFoldDB" id="A0A8H7A9I7"/>
<keyword evidence="3" id="KW-1185">Reference proteome</keyword>
<dbReference type="PANTHER" id="PTHR46082:SF11">
    <property type="entry name" value="AAA+ ATPASE DOMAIN-CONTAINING PROTEIN-RELATED"/>
    <property type="match status" value="1"/>
</dbReference>
<dbReference type="InterPro" id="IPR035994">
    <property type="entry name" value="Nucleoside_phosphorylase_sf"/>
</dbReference>
<dbReference type="Pfam" id="PF13374">
    <property type="entry name" value="TPR_10"/>
    <property type="match status" value="3"/>
</dbReference>
<evidence type="ECO:0000259" key="1">
    <source>
        <dbReference type="Pfam" id="PF01048"/>
    </source>
</evidence>
<feature type="domain" description="Nucleoside phosphorylase" evidence="1">
    <location>
        <begin position="14"/>
        <end position="299"/>
    </location>
</feature>
<comment type="caution">
    <text evidence="2">The sequence shown here is derived from an EMBL/GenBank/DDBJ whole genome shotgun (WGS) entry which is preliminary data.</text>
</comment>
<dbReference type="GO" id="GO:0009116">
    <property type="term" value="P:nucleoside metabolic process"/>
    <property type="evidence" value="ECO:0007669"/>
    <property type="project" value="InterPro"/>
</dbReference>
<name>A0A8H7A9I7_9EURO</name>
<dbReference type="Gene3D" id="1.25.40.10">
    <property type="entry name" value="Tetratricopeptide repeat domain"/>
    <property type="match status" value="3"/>
</dbReference>
<dbReference type="Gene3D" id="3.40.50.1580">
    <property type="entry name" value="Nucleoside phosphorylase domain"/>
    <property type="match status" value="1"/>
</dbReference>
<dbReference type="GO" id="GO:0003824">
    <property type="term" value="F:catalytic activity"/>
    <property type="evidence" value="ECO:0007669"/>
    <property type="project" value="InterPro"/>
</dbReference>
<dbReference type="EMBL" id="JAACFV010000196">
    <property type="protein sequence ID" value="KAF7503122.1"/>
    <property type="molecule type" value="Genomic_DNA"/>
</dbReference>
<dbReference type="InterPro" id="IPR000845">
    <property type="entry name" value="Nucleoside_phosphorylase_d"/>
</dbReference>
<dbReference type="InterPro" id="IPR019734">
    <property type="entry name" value="TPR_rpt"/>
</dbReference>
<organism evidence="2 3">
    <name type="scientific">Endocarpon pusillum</name>
    <dbReference type="NCBI Taxonomy" id="364733"/>
    <lineage>
        <taxon>Eukaryota</taxon>
        <taxon>Fungi</taxon>
        <taxon>Dikarya</taxon>
        <taxon>Ascomycota</taxon>
        <taxon>Pezizomycotina</taxon>
        <taxon>Eurotiomycetes</taxon>
        <taxon>Chaetothyriomycetidae</taxon>
        <taxon>Verrucariales</taxon>
        <taxon>Verrucariaceae</taxon>
        <taxon>Endocarpon</taxon>
    </lineage>
</organism>
<dbReference type="InterPro" id="IPR053137">
    <property type="entry name" value="NLR-like"/>
</dbReference>
<dbReference type="InterPro" id="IPR027417">
    <property type="entry name" value="P-loop_NTPase"/>
</dbReference>
<protein>
    <recommendedName>
        <fullName evidence="1">Nucleoside phosphorylase domain-containing protein</fullName>
    </recommendedName>
</protein>
<dbReference type="Proteomes" id="UP000606974">
    <property type="component" value="Unassembled WGS sequence"/>
</dbReference>
<sequence length="1180" mass="131231">MPKRRRSTEDYIVGWVCALPIELAAAAQMLDEEHEDPPPDRTDNNLYTLGRIGYHNVVIACLPAGQIGTNSAAAVAMQMKSRFRSIRFSLLVGIGGGVPTADSDIRLGDVVVSQPHMQHGGVVQYDLGKTEVDGHYTRTGFLNTPPTVLLNALAKLQANHYRGRTSLPTYLLAFDALPAFRREKAGADILFQPIYNHAGGATCEYCSREKLVERAPRTSQEVVLHYGTIASGNQVMKDGVTRDRLNAELGGVLCFEMEAAGLMNNFPCLVIRGICDYADTHKNKEWQPYAAATAAACGKEILSVIPAADVAQAQTVDQVIAVTPAPCLLPFGKNPHFVGRETQLKTLETSLSSTEDFQQLAIWGLGGCGKTAIALEFAYRIKEKYPGRAVFWIPAISRDSFEKAYRDIGTVLDIPGVTDDKADVKRLVKTRLDNEDFGEWLMIVDNADDLDILFEKLDDSSNTARLFDYLPRSRKGSIVFTTRTRKAAVYQVDNNILALGELSEVEAKEVLGKRLIQKNQLNDNKVVHEFLKLLAFLPLAIVQAVAFLNENDIQISEYISLYKDTEENRLDLLSQDFEDQTRYRETKNPVAITWYISFEQIQKQDPLAADYLSFMACVARESIPTSLLPSERSTITQKKAIGTLTAYAFVVSRQQPQKQEQEAVVGEACFDVHRLVHLATRNWLRSHGQWPVWINKAMMRLVDIVPFGDHETREVWVAYLPHAIHVATLPDLPKTEAWTSLLDRIGGCQDSLGQYKAAEGTHQQILRIRRKDLGKQHPDTLISMNNVAQALSDQGKYIEAEKMHQETLALRKKVLGTEHPDTLVSMDNIAQALGSQGKYVEAEKMHRETLALDKKVSGAEHPGTLISMNNIALVLSGQGKYVEAEKMHREELALRKKVSGIEHPHTLISMSNIGLALNGQGKDVEAEKMHQETLALRKKVLGTEHPDTLVSMSNIARALNSQGRYIEAEKMHRETLALRKKVSGAEHPDTLISMNNVALALSGQRKYVEAKKMHQEELALRKKVSGTEHPHTLISMNNMALVLSDQGKYVEGAEMHQETLALRKKVLGTEHPDTLISMSNLAIALSDQGKYVEGAEMHQETLALRKKVLGTEHPDTLISMSNLAIALSGQGKYIEAEKMHRETLALRQKVLGTEHPDTLKSMRNVARVLSKARNDEVSVS</sequence>
<dbReference type="SUPFAM" id="SSF52540">
    <property type="entry name" value="P-loop containing nucleoside triphosphate hydrolases"/>
    <property type="match status" value="1"/>
</dbReference>
<dbReference type="Gene3D" id="3.40.50.300">
    <property type="entry name" value="P-loop containing nucleotide triphosphate hydrolases"/>
    <property type="match status" value="1"/>
</dbReference>
<gene>
    <name evidence="2" type="ORF">GJ744_004299</name>
</gene>
<dbReference type="PANTHER" id="PTHR46082">
    <property type="entry name" value="ATP/GTP-BINDING PROTEIN-RELATED"/>
    <property type="match status" value="1"/>
</dbReference>
<dbReference type="GO" id="GO:0043531">
    <property type="term" value="F:ADP binding"/>
    <property type="evidence" value="ECO:0007669"/>
    <property type="project" value="InterPro"/>
</dbReference>
<dbReference type="SUPFAM" id="SSF53167">
    <property type="entry name" value="Purine and uridine phosphorylases"/>
    <property type="match status" value="1"/>
</dbReference>
<dbReference type="SMART" id="SM00028">
    <property type="entry name" value="TPR"/>
    <property type="match status" value="10"/>
</dbReference>
<dbReference type="Pfam" id="PF01048">
    <property type="entry name" value="PNP_UDP_1"/>
    <property type="match status" value="1"/>
</dbReference>